<gene>
    <name evidence="3" type="ORF">A5888_000335</name>
</gene>
<comment type="caution">
    <text evidence="3">The sequence shown here is derived from an EMBL/GenBank/DDBJ whole genome shotgun (WGS) entry which is preliminary data.</text>
</comment>
<evidence type="ECO:0000313" key="3">
    <source>
        <dbReference type="EMBL" id="OTP18521.1"/>
    </source>
</evidence>
<evidence type="ECO:0000259" key="2">
    <source>
        <dbReference type="Pfam" id="PF12695"/>
    </source>
</evidence>
<evidence type="ECO:0000256" key="1">
    <source>
        <dbReference type="SAM" id="Phobius"/>
    </source>
</evidence>
<sequence>MIDNGRDKHNLGSVSKVKGYGEMKKWQKISISIGVALLVILLAGFFYIKNSTYQPTETAVQAATAAEKERDVLFFEGEKGKPTILFYQGALVENTSYSIWAEQVAAAGFSVYLLKQPLNMAILGQNNAEKIIDDKKIHSYIIGGHSLGGVIGSRFAHEHLADTGLKGVFFLASYPDKKGDLSSFDGGVLSITADSDDVLNEEKYTDAKEYLPANTVFEEITGGNHAGFGSYGKQKGDGQAEITNAEQQQLVGNMIIRWASQLAD</sequence>
<proteinExistence type="predicted"/>
<keyword evidence="1" id="KW-1133">Transmembrane helix</keyword>
<dbReference type="SUPFAM" id="SSF53474">
    <property type="entry name" value="alpha/beta-Hydrolases"/>
    <property type="match status" value="1"/>
</dbReference>
<dbReference type="Gene3D" id="3.40.50.1820">
    <property type="entry name" value="alpha/beta hydrolase"/>
    <property type="match status" value="1"/>
</dbReference>
<name>A0A242KBI0_9ENTE</name>
<feature type="transmembrane region" description="Helical" evidence="1">
    <location>
        <begin position="29"/>
        <end position="48"/>
    </location>
</feature>
<keyword evidence="1" id="KW-0812">Transmembrane</keyword>
<dbReference type="EMBL" id="NGMM01000001">
    <property type="protein sequence ID" value="OTP18521.1"/>
    <property type="molecule type" value="Genomic_DNA"/>
</dbReference>
<dbReference type="GO" id="GO:0016787">
    <property type="term" value="F:hydrolase activity"/>
    <property type="evidence" value="ECO:0007669"/>
    <property type="project" value="InterPro"/>
</dbReference>
<protein>
    <recommendedName>
        <fullName evidence="2">Alpha/beta hydrolase fold-5 domain-containing protein</fullName>
    </recommendedName>
</protein>
<accession>A0A242KBI0</accession>
<keyword evidence="1" id="KW-0472">Membrane</keyword>
<dbReference type="InterPro" id="IPR029059">
    <property type="entry name" value="AB_hydrolase_5"/>
</dbReference>
<dbReference type="AlphaFoldDB" id="A0A242KBI0"/>
<feature type="domain" description="Alpha/beta hydrolase fold-5" evidence="2">
    <location>
        <begin position="84"/>
        <end position="248"/>
    </location>
</feature>
<reference evidence="3" key="1">
    <citation type="submission" date="2017-05" db="EMBL/GenBank/DDBJ databases">
        <title>The Genome Sequence of Enterococcus sp. 9E7_DIV0242.</title>
        <authorList>
            <consortium name="The Broad Institute Genomics Platform"/>
            <consortium name="The Broad Institute Genomic Center for Infectious Diseases"/>
            <person name="Earl A."/>
            <person name="Manson A."/>
            <person name="Schwartman J."/>
            <person name="Gilmore M."/>
            <person name="Abouelleil A."/>
            <person name="Cao P."/>
            <person name="Chapman S."/>
            <person name="Cusick C."/>
            <person name="Shea T."/>
            <person name="Young S."/>
            <person name="Neafsey D."/>
            <person name="Nusbaum C."/>
            <person name="Birren B."/>
        </authorList>
    </citation>
    <scope>NUCLEOTIDE SEQUENCE [LARGE SCALE GENOMIC DNA]</scope>
    <source>
        <strain evidence="3">9E7_DIV0242</strain>
    </source>
</reference>
<dbReference type="Pfam" id="PF12695">
    <property type="entry name" value="Abhydrolase_5"/>
    <property type="match status" value="1"/>
</dbReference>
<organism evidence="3">
    <name type="scientific">Candidatus Enterococcus clewellii</name>
    <dbReference type="NCBI Taxonomy" id="1834193"/>
    <lineage>
        <taxon>Bacteria</taxon>
        <taxon>Bacillati</taxon>
        <taxon>Bacillota</taxon>
        <taxon>Bacilli</taxon>
        <taxon>Lactobacillales</taxon>
        <taxon>Enterococcaceae</taxon>
        <taxon>Enterococcus</taxon>
    </lineage>
</organism>
<dbReference type="InterPro" id="IPR029058">
    <property type="entry name" value="AB_hydrolase_fold"/>
</dbReference>